<name>A0A0B1S8D8_OESDE</name>
<dbReference type="OrthoDB" id="5854099at2759"/>
<organism evidence="2 3">
    <name type="scientific">Oesophagostomum dentatum</name>
    <name type="common">Nodular worm</name>
    <dbReference type="NCBI Taxonomy" id="61180"/>
    <lineage>
        <taxon>Eukaryota</taxon>
        <taxon>Metazoa</taxon>
        <taxon>Ecdysozoa</taxon>
        <taxon>Nematoda</taxon>
        <taxon>Chromadorea</taxon>
        <taxon>Rhabditida</taxon>
        <taxon>Rhabditina</taxon>
        <taxon>Rhabditomorpha</taxon>
        <taxon>Strongyloidea</taxon>
        <taxon>Strongylidae</taxon>
        <taxon>Oesophagostomum</taxon>
    </lineage>
</organism>
<evidence type="ECO:0000313" key="3">
    <source>
        <dbReference type="Proteomes" id="UP000053660"/>
    </source>
</evidence>
<evidence type="ECO:0000256" key="1">
    <source>
        <dbReference type="SAM" id="MobiDB-lite"/>
    </source>
</evidence>
<accession>A0A0B1S8D8</accession>
<feature type="compositionally biased region" description="Basic residues" evidence="1">
    <location>
        <begin position="182"/>
        <end position="195"/>
    </location>
</feature>
<dbReference type="AlphaFoldDB" id="A0A0B1S8D8"/>
<proteinExistence type="predicted"/>
<feature type="non-terminal residue" evidence="2">
    <location>
        <position position="1"/>
    </location>
</feature>
<sequence>LIPLISFLLDTELFKGKRRDQAGAIESIVNIEESKRRNYVEEVVKNVQSILEENRETLERIGHRATDPFPHDSETLRNALSKVLDNIAFFSDLSVRLPFLEKIMQKNRKLRAVVVWSYKFAKDSGLCDDATYKVLDLMAQQHDIIPRPENFVNPYDKENAKKQLEEQERREQKKRAEEKEKKTPKKKKSAPKTEL</sequence>
<dbReference type="PANTHER" id="PTHR14735:SF1">
    <property type="entry name" value="COILED-COIL DOMAIN-CONTAINING PROTEIN 134"/>
    <property type="match status" value="1"/>
</dbReference>
<evidence type="ECO:0008006" key="4">
    <source>
        <dbReference type="Google" id="ProtNLM"/>
    </source>
</evidence>
<dbReference type="Proteomes" id="UP000053660">
    <property type="component" value="Unassembled WGS sequence"/>
</dbReference>
<dbReference type="Pfam" id="PF15002">
    <property type="entry name" value="ERK-JNK_inhib"/>
    <property type="match status" value="1"/>
</dbReference>
<keyword evidence="3" id="KW-1185">Reference proteome</keyword>
<reference evidence="2 3" key="1">
    <citation type="submission" date="2014-03" db="EMBL/GenBank/DDBJ databases">
        <title>Draft genome of the hookworm Oesophagostomum dentatum.</title>
        <authorList>
            <person name="Mitreva M."/>
        </authorList>
    </citation>
    <scope>NUCLEOTIDE SEQUENCE [LARGE SCALE GENOMIC DNA]</scope>
    <source>
        <strain evidence="2 3">OD-Hann</strain>
    </source>
</reference>
<gene>
    <name evidence="2" type="ORF">OESDEN_19135</name>
</gene>
<evidence type="ECO:0000313" key="2">
    <source>
        <dbReference type="EMBL" id="KHJ81179.1"/>
    </source>
</evidence>
<feature type="compositionally biased region" description="Basic and acidic residues" evidence="1">
    <location>
        <begin position="155"/>
        <end position="181"/>
    </location>
</feature>
<dbReference type="InterPro" id="IPR026321">
    <property type="entry name" value="CC134"/>
</dbReference>
<feature type="region of interest" description="Disordered" evidence="1">
    <location>
        <begin position="148"/>
        <end position="195"/>
    </location>
</feature>
<dbReference type="PANTHER" id="PTHR14735">
    <property type="entry name" value="COILED-COIL DOMAIN-CONTAINING PROTEIN 134"/>
    <property type="match status" value="1"/>
</dbReference>
<dbReference type="EMBL" id="KN592973">
    <property type="protein sequence ID" value="KHJ81179.1"/>
    <property type="molecule type" value="Genomic_DNA"/>
</dbReference>
<protein>
    <recommendedName>
        <fullName evidence="4">Coiled-coil domain-containing protein 134</fullName>
    </recommendedName>
</protein>